<feature type="transmembrane region" description="Helical" evidence="3">
    <location>
        <begin position="356"/>
        <end position="372"/>
    </location>
</feature>
<feature type="transmembrane region" description="Helical" evidence="3">
    <location>
        <begin position="285"/>
        <end position="307"/>
    </location>
</feature>
<dbReference type="PANTHER" id="PTHR43849:SF2">
    <property type="entry name" value="BLL3936 PROTEIN"/>
    <property type="match status" value="1"/>
</dbReference>
<evidence type="ECO:0000256" key="1">
    <source>
        <dbReference type="RuleBase" id="RU369079"/>
    </source>
</evidence>
<feature type="transmembrane region" description="Helical" evidence="3">
    <location>
        <begin position="544"/>
        <end position="562"/>
    </location>
</feature>
<keyword evidence="1" id="KW-1003">Cell membrane</keyword>
<sequence>MKRITSALLNLYFAYLLIGGVAWAMDVPLRLGLNLVDSEWLGPYLGVAVAAGFLLRPYGKTAGIIEILLGFAAIAAWSWMSYNFEAWLFDFMGHTPQKYVPGIIAIVLMMEALRKICGTGIAVLVWVLIVYAFVGWVLPQPFEADRLPPESVVMYLYADTSGIPGLVLSIVASLVLAFIVLGKLMEVGGATNFFTDLAMSVMGHRRGGPAKVAVIASSLFGSVSGSPVGNIMSTGVVTIPLMKRTGFTASQAAAIEAVASTGGQIAPPVMGAAAFLMAEFLQIDYYVVVLAALLPAIFYYVCLFVQVDAVAERRGLVGLPRSELPKIGAVFRSGWVFVLPLGLLVYLLFWANMAPAAAALTSAFTLLILAFFKGRFRSFEEWKSFVLGGGEAMIPIVLIAGGAGAVVGVMNVSGLGQSLSFIIMQVGNSWGLFAMLVLTAMLSIVLGMGMPVTAIYIVLATVIAPSLIDMGLTPLSAHLFIFYFGVMSFLTPPVCVSSFVAASLARAGMWETGWIGMRFSMIAFILPFVWAYDPALLLDGTPQAIVTVVLTTLAAILIIGRSSRLLERPNPRSLTLAALVAAIVIAVTAAPVWAGPESVLALVAAAVGFVVYFLLPRLSLPGLREAAGPEHAGEPGVTAAEAGAKSPQTQG</sequence>
<keyword evidence="3" id="KW-1133">Transmembrane helix</keyword>
<feature type="region of interest" description="Disordered" evidence="2">
    <location>
        <begin position="629"/>
        <end position="651"/>
    </location>
</feature>
<gene>
    <name evidence="5" type="ORF">J2S73_001021</name>
</gene>
<accession>A0AAE3VM02</accession>
<feature type="transmembrane region" description="Helical" evidence="3">
    <location>
        <begin position="432"/>
        <end position="459"/>
    </location>
</feature>
<evidence type="ECO:0000313" key="5">
    <source>
        <dbReference type="EMBL" id="MDQ0314584.1"/>
    </source>
</evidence>
<dbReference type="GO" id="GO:0005886">
    <property type="term" value="C:plasma membrane"/>
    <property type="evidence" value="ECO:0007669"/>
    <property type="project" value="UniProtKB-SubCell"/>
</dbReference>
<proteinExistence type="predicted"/>
<feature type="transmembrane region" description="Helical" evidence="3">
    <location>
        <begin position="62"/>
        <end position="79"/>
    </location>
</feature>
<keyword evidence="1" id="KW-0997">Cell inner membrane</keyword>
<evidence type="ECO:0000256" key="3">
    <source>
        <dbReference type="SAM" id="Phobius"/>
    </source>
</evidence>
<dbReference type="RefSeq" id="WP_306884367.1">
    <property type="nucleotide sequence ID" value="NZ_JAUSUL010000001.1"/>
</dbReference>
<keyword evidence="3" id="KW-0812">Transmembrane</keyword>
<dbReference type="Pfam" id="PF06808">
    <property type="entry name" value="DctM"/>
    <property type="match status" value="1"/>
</dbReference>
<organism evidence="5 6">
    <name type="scientific">Amorphus orientalis</name>
    <dbReference type="NCBI Taxonomy" id="649198"/>
    <lineage>
        <taxon>Bacteria</taxon>
        <taxon>Pseudomonadati</taxon>
        <taxon>Pseudomonadota</taxon>
        <taxon>Alphaproteobacteria</taxon>
        <taxon>Hyphomicrobiales</taxon>
        <taxon>Amorphaceae</taxon>
        <taxon>Amorphus</taxon>
    </lineage>
</organism>
<feature type="transmembrane region" description="Helical" evidence="3">
    <location>
        <begin position="479"/>
        <end position="502"/>
    </location>
</feature>
<evidence type="ECO:0000256" key="2">
    <source>
        <dbReference type="SAM" id="MobiDB-lite"/>
    </source>
</evidence>
<dbReference type="GO" id="GO:0022857">
    <property type="term" value="F:transmembrane transporter activity"/>
    <property type="evidence" value="ECO:0007669"/>
    <property type="project" value="UniProtKB-UniRule"/>
</dbReference>
<reference evidence="5" key="1">
    <citation type="submission" date="2023-07" db="EMBL/GenBank/DDBJ databases">
        <title>Genomic Encyclopedia of Type Strains, Phase IV (KMG-IV): sequencing the most valuable type-strain genomes for metagenomic binning, comparative biology and taxonomic classification.</title>
        <authorList>
            <person name="Goeker M."/>
        </authorList>
    </citation>
    <scope>NUCLEOTIDE SEQUENCE</scope>
    <source>
        <strain evidence="5">DSM 21202</strain>
    </source>
</reference>
<dbReference type="InterPro" id="IPR011853">
    <property type="entry name" value="TRAP_DctM-Dct_fused"/>
</dbReference>
<feature type="transmembrane region" description="Helical" evidence="3">
    <location>
        <begin position="327"/>
        <end position="349"/>
    </location>
</feature>
<feature type="domain" description="TRAP C4-dicarboxylate transport system permease DctM subunit" evidence="4">
    <location>
        <begin position="105"/>
        <end position="529"/>
    </location>
</feature>
<keyword evidence="6" id="KW-1185">Reference proteome</keyword>
<dbReference type="Proteomes" id="UP001229244">
    <property type="component" value="Unassembled WGS sequence"/>
</dbReference>
<keyword evidence="1" id="KW-0813">Transport</keyword>
<dbReference type="AlphaFoldDB" id="A0AAE3VM02"/>
<dbReference type="EMBL" id="JAUSUL010000001">
    <property type="protein sequence ID" value="MDQ0314584.1"/>
    <property type="molecule type" value="Genomic_DNA"/>
</dbReference>
<comment type="caution">
    <text evidence="5">The sequence shown here is derived from an EMBL/GenBank/DDBJ whole genome shotgun (WGS) entry which is preliminary data.</text>
</comment>
<name>A0AAE3VM02_9HYPH</name>
<dbReference type="PANTHER" id="PTHR43849">
    <property type="entry name" value="BLL3936 PROTEIN"/>
    <property type="match status" value="1"/>
</dbReference>
<evidence type="ECO:0000313" key="6">
    <source>
        <dbReference type="Proteomes" id="UP001229244"/>
    </source>
</evidence>
<dbReference type="NCBIfam" id="TIGR02123">
    <property type="entry name" value="TRAP_fused"/>
    <property type="match status" value="1"/>
</dbReference>
<comment type="subcellular location">
    <subcellularLocation>
        <location evidence="1">Cell inner membrane</location>
        <topology evidence="1">Multi-pass membrane protein</topology>
    </subcellularLocation>
</comment>
<evidence type="ECO:0000259" key="4">
    <source>
        <dbReference type="Pfam" id="PF06808"/>
    </source>
</evidence>
<keyword evidence="3" id="KW-0472">Membrane</keyword>
<feature type="transmembrane region" description="Helical" evidence="3">
    <location>
        <begin position="599"/>
        <end position="615"/>
    </location>
</feature>
<feature type="transmembrane region" description="Helical" evidence="3">
    <location>
        <begin position="574"/>
        <end position="593"/>
    </location>
</feature>
<feature type="transmembrane region" description="Helical" evidence="3">
    <location>
        <begin position="162"/>
        <end position="181"/>
    </location>
</feature>
<feature type="transmembrane region" description="Helical" evidence="3">
    <location>
        <begin position="392"/>
        <end position="412"/>
    </location>
</feature>
<feature type="transmembrane region" description="Helical" evidence="3">
    <location>
        <begin position="123"/>
        <end position="142"/>
    </location>
</feature>
<feature type="transmembrane region" description="Helical" evidence="3">
    <location>
        <begin position="40"/>
        <end position="55"/>
    </location>
</feature>
<protein>
    <submittedName>
        <fullName evidence="5">TRAP transporter 4TM/12TM fusion protein</fullName>
    </submittedName>
</protein>
<feature type="transmembrane region" description="Helical" evidence="3">
    <location>
        <begin position="514"/>
        <end position="532"/>
    </location>
</feature>
<comment type="function">
    <text evidence="1">Part of the tripartite ATP-independent periplasmic (TRAP) transport system.</text>
</comment>
<dbReference type="InterPro" id="IPR010656">
    <property type="entry name" value="DctM"/>
</dbReference>